<keyword evidence="2" id="KW-1185">Reference proteome</keyword>
<sequence length="71" mass="8124">MNGRLGNCRGGLMGWWLVCSLVLSLKANCEQLLYRIGLFLVAKLPLWGQALFKAVFKERAAFRYNSLKYLI</sequence>
<name>A0A0A6RT33_9GAMM</name>
<evidence type="ECO:0000313" key="1">
    <source>
        <dbReference type="EMBL" id="KHD07036.1"/>
    </source>
</evidence>
<organism evidence="1 2">
    <name type="scientific">Candidatus Thiomargarita nelsonii</name>
    <dbReference type="NCBI Taxonomy" id="1003181"/>
    <lineage>
        <taxon>Bacteria</taxon>
        <taxon>Pseudomonadati</taxon>
        <taxon>Pseudomonadota</taxon>
        <taxon>Gammaproteobacteria</taxon>
        <taxon>Thiotrichales</taxon>
        <taxon>Thiotrichaceae</taxon>
        <taxon>Thiomargarita</taxon>
    </lineage>
</organism>
<proteinExistence type="predicted"/>
<dbReference type="Proteomes" id="UP000030428">
    <property type="component" value="Unassembled WGS sequence"/>
</dbReference>
<accession>A0A0A6RT33</accession>
<gene>
    <name evidence="1" type="ORF">PN36_05790</name>
</gene>
<protein>
    <submittedName>
        <fullName evidence="1">Uncharacterized protein</fullName>
    </submittedName>
</protein>
<reference evidence="1 2" key="1">
    <citation type="journal article" date="2016" name="Front. Microbiol.">
        <title>Single-Cell (Meta-)Genomics of a Dimorphic Candidatus Thiomargarita nelsonii Reveals Genomic Plasticity.</title>
        <authorList>
            <person name="Flood B.E."/>
            <person name="Fliss P."/>
            <person name="Jones D.S."/>
            <person name="Dick G.J."/>
            <person name="Jain S."/>
            <person name="Kaster A.K."/>
            <person name="Winkel M."/>
            <person name="Mussmann M."/>
            <person name="Bailey J."/>
        </authorList>
    </citation>
    <scope>NUCLEOTIDE SEQUENCE [LARGE SCALE GENOMIC DNA]</scope>
    <source>
        <strain evidence="1">Hydrate Ridge</strain>
    </source>
</reference>
<dbReference type="EMBL" id="JSZA02000015">
    <property type="protein sequence ID" value="KHD07036.1"/>
    <property type="molecule type" value="Genomic_DNA"/>
</dbReference>
<comment type="caution">
    <text evidence="1">The sequence shown here is derived from an EMBL/GenBank/DDBJ whole genome shotgun (WGS) entry which is preliminary data.</text>
</comment>
<evidence type="ECO:0000313" key="2">
    <source>
        <dbReference type="Proteomes" id="UP000030428"/>
    </source>
</evidence>
<dbReference type="AlphaFoldDB" id="A0A0A6RT33"/>